<dbReference type="GO" id="GO:0008360">
    <property type="term" value="P:regulation of cell shape"/>
    <property type="evidence" value="ECO:0007669"/>
    <property type="project" value="UniProtKB-UniRule"/>
</dbReference>
<evidence type="ECO:0000256" key="1">
    <source>
        <dbReference type="ARBA" id="ARBA00004651"/>
    </source>
</evidence>
<evidence type="ECO:0000256" key="7">
    <source>
        <dbReference type="ARBA" id="ARBA00023136"/>
    </source>
</evidence>
<keyword evidence="7 10" id="KW-0472">Membrane</keyword>
<dbReference type="eggNOG" id="COG0728">
    <property type="taxonomic scope" value="Bacteria"/>
</dbReference>
<dbReference type="NCBIfam" id="TIGR01695">
    <property type="entry name" value="murJ_mviN"/>
    <property type="match status" value="1"/>
</dbReference>
<evidence type="ECO:0000313" key="12">
    <source>
        <dbReference type="EMBL" id="ACG79870.1"/>
    </source>
</evidence>
<evidence type="ECO:0000256" key="9">
    <source>
        <dbReference type="ARBA" id="ARBA00061532"/>
    </source>
</evidence>
<dbReference type="GO" id="GO:0009252">
    <property type="term" value="P:peptidoglycan biosynthetic process"/>
    <property type="evidence" value="ECO:0007669"/>
    <property type="project" value="UniProtKB-UniRule"/>
</dbReference>
<keyword evidence="10" id="KW-0997">Cell inner membrane</keyword>
<dbReference type="STRING" id="450851.PHZ_c3461"/>
<comment type="function">
    <text evidence="8 10 11">Involved in peptidoglycan biosynthesis. Transports lipid-linked peptidoglycan precursors from the inner to the outer leaflet of the cytoplasmic membrane.</text>
</comment>
<dbReference type="GO" id="GO:0015648">
    <property type="term" value="F:lipid-linked peptidoglycan transporter activity"/>
    <property type="evidence" value="ECO:0007669"/>
    <property type="project" value="UniProtKB-UniRule"/>
</dbReference>
<comment type="pathway">
    <text evidence="10">Cell wall biogenesis; peptidoglycan biosynthesis.</text>
</comment>
<comment type="similarity">
    <text evidence="9 10 11">Belongs to the MurJ/MviN family.</text>
</comment>
<evidence type="ECO:0000256" key="4">
    <source>
        <dbReference type="ARBA" id="ARBA00022960"/>
    </source>
</evidence>
<dbReference type="HAMAP" id="MF_02078">
    <property type="entry name" value="MurJ_MviN"/>
    <property type="match status" value="1"/>
</dbReference>
<evidence type="ECO:0000256" key="8">
    <source>
        <dbReference type="ARBA" id="ARBA00060041"/>
    </source>
</evidence>
<dbReference type="CDD" id="cd13123">
    <property type="entry name" value="MATE_MurJ_like"/>
    <property type="match status" value="1"/>
</dbReference>
<dbReference type="HOGENOM" id="CLU_006797_5_0_5"/>
<dbReference type="PANTHER" id="PTHR47019">
    <property type="entry name" value="LIPID II FLIPPASE MURJ"/>
    <property type="match status" value="1"/>
</dbReference>
<feature type="transmembrane region" description="Helical" evidence="10">
    <location>
        <begin position="199"/>
        <end position="222"/>
    </location>
</feature>
<evidence type="ECO:0000256" key="5">
    <source>
        <dbReference type="ARBA" id="ARBA00022984"/>
    </source>
</evidence>
<evidence type="ECO:0000256" key="2">
    <source>
        <dbReference type="ARBA" id="ARBA00022475"/>
    </source>
</evidence>
<feature type="transmembrane region" description="Helical" evidence="10">
    <location>
        <begin position="102"/>
        <end position="121"/>
    </location>
</feature>
<feature type="transmembrane region" description="Helical" evidence="10">
    <location>
        <begin position="243"/>
        <end position="263"/>
    </location>
</feature>
<keyword evidence="2 10" id="KW-1003">Cell membrane</keyword>
<keyword evidence="4 10" id="KW-0133">Cell shape</keyword>
<feature type="transmembrane region" description="Helical" evidence="10">
    <location>
        <begin position="141"/>
        <end position="165"/>
    </location>
</feature>
<gene>
    <name evidence="10" type="primary">murJ</name>
    <name evidence="12" type="ordered locus">PHZ_c3461</name>
</gene>
<name>B4RC77_PHEZH</name>
<feature type="transmembrane region" description="Helical" evidence="10">
    <location>
        <begin position="423"/>
        <end position="442"/>
    </location>
</feature>
<dbReference type="GO" id="GO:0034204">
    <property type="term" value="P:lipid translocation"/>
    <property type="evidence" value="ECO:0007669"/>
    <property type="project" value="TreeGrafter"/>
</dbReference>
<dbReference type="Proteomes" id="UP000001868">
    <property type="component" value="Chromosome"/>
</dbReference>
<dbReference type="InterPro" id="IPR051050">
    <property type="entry name" value="Lipid_II_flippase_MurJ/MviN"/>
</dbReference>
<dbReference type="PIRSF" id="PIRSF002869">
    <property type="entry name" value="MviN"/>
    <property type="match status" value="1"/>
</dbReference>
<proteinExistence type="inferred from homology"/>
<keyword evidence="10 11" id="KW-0813">Transport</keyword>
<feature type="transmembrane region" description="Helical" evidence="10">
    <location>
        <begin position="494"/>
        <end position="520"/>
    </location>
</feature>
<feature type="transmembrane region" description="Helical" evidence="10">
    <location>
        <begin position="323"/>
        <end position="346"/>
    </location>
</feature>
<evidence type="ECO:0000256" key="6">
    <source>
        <dbReference type="ARBA" id="ARBA00022989"/>
    </source>
</evidence>
<evidence type="ECO:0000256" key="3">
    <source>
        <dbReference type="ARBA" id="ARBA00022692"/>
    </source>
</evidence>
<feature type="transmembrane region" description="Helical" evidence="10">
    <location>
        <begin position="454"/>
        <end position="474"/>
    </location>
</feature>
<dbReference type="GO" id="GO:0005886">
    <property type="term" value="C:plasma membrane"/>
    <property type="evidence" value="ECO:0007669"/>
    <property type="project" value="UniProtKB-SubCell"/>
</dbReference>
<dbReference type="PANTHER" id="PTHR47019:SF1">
    <property type="entry name" value="LIPID II FLIPPASE MURJ"/>
    <property type="match status" value="1"/>
</dbReference>
<dbReference type="UniPathway" id="UPA00219"/>
<evidence type="ECO:0000256" key="11">
    <source>
        <dbReference type="PIRNR" id="PIRNR002869"/>
    </source>
</evidence>
<dbReference type="GO" id="GO:0071555">
    <property type="term" value="P:cell wall organization"/>
    <property type="evidence" value="ECO:0007669"/>
    <property type="project" value="UniProtKB-UniRule"/>
</dbReference>
<dbReference type="InterPro" id="IPR004268">
    <property type="entry name" value="MurJ"/>
</dbReference>
<dbReference type="AlphaFoldDB" id="B4RC77"/>
<reference evidence="12 13" key="1">
    <citation type="journal article" date="2008" name="BMC Genomics">
        <title>Complete genome of Phenylobacterium zucineum - a novel facultative intracellular bacterium isolated from human erythroleukemia cell line K562.</title>
        <authorList>
            <person name="Luo Y."/>
            <person name="Xu X."/>
            <person name="Ding Z."/>
            <person name="Liu Z."/>
            <person name="Zhang B."/>
            <person name="Yan Z."/>
            <person name="Sun J."/>
            <person name="Hu S."/>
            <person name="Hu X."/>
        </authorList>
    </citation>
    <scope>NUCLEOTIDE SEQUENCE [LARGE SCALE GENOMIC DNA]</scope>
    <source>
        <strain evidence="12 13">HLK1</strain>
    </source>
</reference>
<keyword evidence="13" id="KW-1185">Reference proteome</keyword>
<dbReference type="Pfam" id="PF03023">
    <property type="entry name" value="MurJ"/>
    <property type="match status" value="1"/>
</dbReference>
<keyword evidence="10 11" id="KW-0961">Cell wall biogenesis/degradation</keyword>
<protein>
    <recommendedName>
        <fullName evidence="10">Probable lipid II flippase MurJ</fullName>
    </recommendedName>
</protein>
<keyword evidence="5 10" id="KW-0573">Peptidoglycan synthesis</keyword>
<organism evidence="12 13">
    <name type="scientific">Phenylobacterium zucineum (strain HLK1)</name>
    <dbReference type="NCBI Taxonomy" id="450851"/>
    <lineage>
        <taxon>Bacteria</taxon>
        <taxon>Pseudomonadati</taxon>
        <taxon>Pseudomonadota</taxon>
        <taxon>Alphaproteobacteria</taxon>
        <taxon>Caulobacterales</taxon>
        <taxon>Caulobacteraceae</taxon>
        <taxon>Phenylobacterium</taxon>
    </lineage>
</organism>
<feature type="transmembrane region" description="Helical" evidence="10">
    <location>
        <begin position="366"/>
        <end position="387"/>
    </location>
</feature>
<keyword evidence="3 10" id="KW-0812">Transmembrane</keyword>
<feature type="transmembrane region" description="Helical" evidence="10">
    <location>
        <begin position="399"/>
        <end position="417"/>
    </location>
</feature>
<sequence>MTDNPATNPTPKRGGLIRSSAIFAGLTLVSRVMGLARDLVVTARLGASQTIAADAYYTALAFPNLFRRIFAEGAFAAAFVPSYSRKLAGEGEEAADRYAADALATVAAATVALTIACQLAMPWLMYVINPGFADDPAKFKLAVVLTQITMPYLPCMAIAALYSGVLNAHGRFIVSGFYPTILNVVMLAVVLPQHDPVRAAYAASIAVVVAGVGQAALCWWGARRTGGRIRLVRPRLTPEMRAMIKLAVPAAIANSATQINIFISGILASQVDGLRVWMNVADRLYQLPMSLVGVAIGIALLPRLSAALQKDDHDDAQTAMDQGLVWALALSLPAAAALMAMPVYLIDGLFTRDEFVRADALATGQLLFHYAWGVPAFVLLRILQPAFFARQDTKTPMRFSLISVGVNIALGVALFYTVGFWGIAAATSIAAWITVFQMWAALGRRGVYRPSARALFKIGRVTAASLVLGALLALANHFRPALEAPLAGLPAKEIVVLALSAAGLAIYPVLLFSFGGVTLAEARALLRRRRGSPAADPAPPADLP</sequence>
<keyword evidence="6 10" id="KW-1133">Transmembrane helix</keyword>
<feature type="transmembrane region" description="Helical" evidence="10">
    <location>
        <begin position="172"/>
        <end position="193"/>
    </location>
</feature>
<dbReference type="RefSeq" id="WP_012524008.1">
    <property type="nucleotide sequence ID" value="NC_011144.1"/>
</dbReference>
<dbReference type="PRINTS" id="PR01806">
    <property type="entry name" value="VIRFACTRMVIN"/>
</dbReference>
<dbReference type="EMBL" id="CP000747">
    <property type="protein sequence ID" value="ACG79870.1"/>
    <property type="molecule type" value="Genomic_DNA"/>
</dbReference>
<evidence type="ECO:0000313" key="13">
    <source>
        <dbReference type="Proteomes" id="UP000001868"/>
    </source>
</evidence>
<accession>B4RC77</accession>
<comment type="subcellular location">
    <subcellularLocation>
        <location evidence="10">Cell inner membrane</location>
        <topology evidence="10">Multi-pass membrane protein</topology>
    </subcellularLocation>
    <subcellularLocation>
        <location evidence="1">Cell membrane</location>
        <topology evidence="1">Multi-pass membrane protein</topology>
    </subcellularLocation>
</comment>
<dbReference type="KEGG" id="pzu:PHZ_c3461"/>
<evidence type="ECO:0000256" key="10">
    <source>
        <dbReference type="HAMAP-Rule" id="MF_02078"/>
    </source>
</evidence>
<feature type="transmembrane region" description="Helical" evidence="10">
    <location>
        <begin position="283"/>
        <end position="302"/>
    </location>
</feature>